<feature type="active site" description="Proton donor" evidence="8">
    <location>
        <position position="65"/>
    </location>
</feature>
<dbReference type="CDD" id="cd01285">
    <property type="entry name" value="nucleoside_deaminase"/>
    <property type="match status" value="1"/>
</dbReference>
<dbReference type="EC" id="3.5.4.33" evidence="8"/>
<dbReference type="PANTHER" id="PTHR11079:SF202">
    <property type="entry name" value="TRNA-SPECIFIC ADENOSINE DEAMINASE"/>
    <property type="match status" value="1"/>
</dbReference>
<evidence type="ECO:0000256" key="5">
    <source>
        <dbReference type="ARBA" id="ARBA00022801"/>
    </source>
</evidence>
<dbReference type="KEGG" id="pbor:BSF38_05588"/>
<comment type="similarity">
    <text evidence="1">Belongs to the cytidine and deoxycytidylate deaminase family. ADAT2 subfamily.</text>
</comment>
<evidence type="ECO:0000256" key="8">
    <source>
        <dbReference type="HAMAP-Rule" id="MF_00972"/>
    </source>
</evidence>
<dbReference type="Proteomes" id="UP000186309">
    <property type="component" value="Chromosome"/>
</dbReference>
<dbReference type="GO" id="GO:0052717">
    <property type="term" value="F:tRNA-specific adenosine-34 deaminase activity"/>
    <property type="evidence" value="ECO:0007669"/>
    <property type="project" value="UniProtKB-UniRule"/>
</dbReference>
<keyword evidence="3 8" id="KW-0819">tRNA processing</keyword>
<keyword evidence="5 8" id="KW-0378">Hydrolase</keyword>
<comment type="subunit">
    <text evidence="2 8">Homodimer.</text>
</comment>
<dbReference type="NCBIfam" id="NF008113">
    <property type="entry name" value="PRK10860.1"/>
    <property type="match status" value="1"/>
</dbReference>
<keyword evidence="4 8" id="KW-0479">Metal-binding</keyword>
<dbReference type="GO" id="GO:0002100">
    <property type="term" value="P:tRNA wobble adenosine to inosine editing"/>
    <property type="evidence" value="ECO:0007669"/>
    <property type="project" value="UniProtKB-UniRule"/>
</dbReference>
<feature type="binding site" evidence="8">
    <location>
        <position position="93"/>
    </location>
    <ligand>
        <name>Zn(2+)</name>
        <dbReference type="ChEBI" id="CHEBI:29105"/>
        <note>catalytic</note>
    </ligand>
</feature>
<sequence>MSHEVPETAGDAFDRRMMEHALGLARQAAALGEVPVGALIVREGKIVSQAFNLRETLHDPTAHAERLALTLAGRGLGSWRLEGCTLYVTLEPCAMCAGAIVQSRVQRLVYGAVDRKAGACQSLYRLVDDRRMNHRVELASGILAEECGEILSLFFHDRRGFPKLR</sequence>
<protein>
    <recommendedName>
        <fullName evidence="8">tRNA-specific adenosine deaminase</fullName>
        <ecNumber evidence="8">3.5.4.33</ecNumber>
    </recommendedName>
</protein>
<proteinExistence type="inferred from homology"/>
<evidence type="ECO:0000259" key="9">
    <source>
        <dbReference type="PROSITE" id="PS51747"/>
    </source>
</evidence>
<dbReference type="InterPro" id="IPR028883">
    <property type="entry name" value="tRNA_aden_deaminase"/>
</dbReference>
<keyword evidence="11" id="KW-1185">Reference proteome</keyword>
<dbReference type="PROSITE" id="PS00903">
    <property type="entry name" value="CYT_DCMP_DEAMINASES_1"/>
    <property type="match status" value="1"/>
</dbReference>
<dbReference type="STRING" id="1387353.BSF38_05588"/>
<evidence type="ECO:0000256" key="7">
    <source>
        <dbReference type="ARBA" id="ARBA00048045"/>
    </source>
</evidence>
<evidence type="ECO:0000256" key="4">
    <source>
        <dbReference type="ARBA" id="ARBA00022723"/>
    </source>
</evidence>
<dbReference type="SUPFAM" id="SSF53927">
    <property type="entry name" value="Cytidine deaminase-like"/>
    <property type="match status" value="1"/>
</dbReference>
<evidence type="ECO:0000313" key="11">
    <source>
        <dbReference type="Proteomes" id="UP000186309"/>
    </source>
</evidence>
<feature type="binding site" evidence="8">
    <location>
        <position position="96"/>
    </location>
    <ligand>
        <name>Zn(2+)</name>
        <dbReference type="ChEBI" id="CHEBI:29105"/>
        <note>catalytic</note>
    </ligand>
</feature>
<dbReference type="AlphaFoldDB" id="A0A1U7CYP6"/>
<evidence type="ECO:0000313" key="10">
    <source>
        <dbReference type="EMBL" id="APW63999.1"/>
    </source>
</evidence>
<feature type="binding site" evidence="8">
    <location>
        <position position="63"/>
    </location>
    <ligand>
        <name>Zn(2+)</name>
        <dbReference type="ChEBI" id="CHEBI:29105"/>
        <note>catalytic</note>
    </ligand>
</feature>
<dbReference type="PROSITE" id="PS51747">
    <property type="entry name" value="CYT_DCMP_DEAMINASES_2"/>
    <property type="match status" value="1"/>
</dbReference>
<feature type="domain" description="CMP/dCMP-type deaminase" evidence="9">
    <location>
        <begin position="12"/>
        <end position="123"/>
    </location>
</feature>
<comment type="cofactor">
    <cofactor evidence="8">
        <name>Zn(2+)</name>
        <dbReference type="ChEBI" id="CHEBI:29105"/>
    </cofactor>
    <text evidence="8">Binds 1 zinc ion per subunit.</text>
</comment>
<dbReference type="InterPro" id="IPR016192">
    <property type="entry name" value="APOBEC/CMP_deaminase_Zn-bd"/>
</dbReference>
<dbReference type="PANTHER" id="PTHR11079">
    <property type="entry name" value="CYTOSINE DEAMINASE FAMILY MEMBER"/>
    <property type="match status" value="1"/>
</dbReference>
<dbReference type="FunFam" id="3.40.140.10:FF:000005">
    <property type="entry name" value="tRNA-specific adenosine deaminase"/>
    <property type="match status" value="1"/>
</dbReference>
<dbReference type="InterPro" id="IPR002125">
    <property type="entry name" value="CMP_dCMP_dom"/>
</dbReference>
<dbReference type="RefSeq" id="WP_076350290.1">
    <property type="nucleotide sequence ID" value="NZ_CP019082.1"/>
</dbReference>
<name>A0A1U7CYP6_9BACT</name>
<comment type="function">
    <text evidence="8">Catalyzes the deamination of adenosine to inosine at the wobble position 34 of tRNA(Arg2).</text>
</comment>
<reference evidence="11" key="1">
    <citation type="submission" date="2016-12" db="EMBL/GenBank/DDBJ databases">
        <title>Comparative genomics of four Isosphaeraceae planctomycetes: a common pool of plasmids and glycoside hydrolase genes.</title>
        <authorList>
            <person name="Ivanova A."/>
        </authorList>
    </citation>
    <scope>NUCLEOTIDE SEQUENCE [LARGE SCALE GENOMIC DNA]</scope>
    <source>
        <strain evidence="11">PX4</strain>
    </source>
</reference>
<organism evidence="10 11">
    <name type="scientific">Paludisphaera borealis</name>
    <dbReference type="NCBI Taxonomy" id="1387353"/>
    <lineage>
        <taxon>Bacteria</taxon>
        <taxon>Pseudomonadati</taxon>
        <taxon>Planctomycetota</taxon>
        <taxon>Planctomycetia</taxon>
        <taxon>Isosphaerales</taxon>
        <taxon>Isosphaeraceae</taxon>
        <taxon>Paludisphaera</taxon>
    </lineage>
</organism>
<dbReference type="Pfam" id="PF00383">
    <property type="entry name" value="dCMP_cyt_deam_1"/>
    <property type="match status" value="1"/>
</dbReference>
<evidence type="ECO:0000256" key="1">
    <source>
        <dbReference type="ARBA" id="ARBA00010669"/>
    </source>
</evidence>
<accession>A0A1U7CYP6</accession>
<dbReference type="EMBL" id="CP019082">
    <property type="protein sequence ID" value="APW63999.1"/>
    <property type="molecule type" value="Genomic_DNA"/>
</dbReference>
<evidence type="ECO:0000256" key="3">
    <source>
        <dbReference type="ARBA" id="ARBA00022694"/>
    </source>
</evidence>
<comment type="catalytic activity">
    <reaction evidence="7 8">
        <text>adenosine(34) in tRNA + H2O + H(+) = inosine(34) in tRNA + NH4(+)</text>
        <dbReference type="Rhea" id="RHEA:43168"/>
        <dbReference type="Rhea" id="RHEA-COMP:10373"/>
        <dbReference type="Rhea" id="RHEA-COMP:10374"/>
        <dbReference type="ChEBI" id="CHEBI:15377"/>
        <dbReference type="ChEBI" id="CHEBI:15378"/>
        <dbReference type="ChEBI" id="CHEBI:28938"/>
        <dbReference type="ChEBI" id="CHEBI:74411"/>
        <dbReference type="ChEBI" id="CHEBI:82852"/>
        <dbReference type="EC" id="3.5.4.33"/>
    </reaction>
</comment>
<gene>
    <name evidence="8 10" type="primary">tadA</name>
    <name evidence="10" type="ORF">BSF38_05588</name>
</gene>
<keyword evidence="6 8" id="KW-0862">Zinc</keyword>
<dbReference type="InterPro" id="IPR016193">
    <property type="entry name" value="Cytidine_deaminase-like"/>
</dbReference>
<dbReference type="HAMAP" id="MF_00972">
    <property type="entry name" value="tRNA_aden_deaminase"/>
    <property type="match status" value="1"/>
</dbReference>
<evidence type="ECO:0000256" key="2">
    <source>
        <dbReference type="ARBA" id="ARBA00011738"/>
    </source>
</evidence>
<dbReference type="Gene3D" id="3.40.140.10">
    <property type="entry name" value="Cytidine Deaminase, domain 2"/>
    <property type="match status" value="1"/>
</dbReference>
<evidence type="ECO:0000256" key="6">
    <source>
        <dbReference type="ARBA" id="ARBA00022833"/>
    </source>
</evidence>
<dbReference type="GO" id="GO:0008270">
    <property type="term" value="F:zinc ion binding"/>
    <property type="evidence" value="ECO:0007669"/>
    <property type="project" value="UniProtKB-UniRule"/>
</dbReference>